<reference evidence="3 4" key="1">
    <citation type="submission" date="2024-01" db="EMBL/GenBank/DDBJ databases">
        <title>Hyphobacterium bacterium isolated from marine sediment.</title>
        <authorList>
            <person name="Zhao S."/>
        </authorList>
    </citation>
    <scope>NUCLEOTIDE SEQUENCE [LARGE SCALE GENOMIC DNA]</scope>
    <source>
        <strain evidence="3 4">Y60-23</strain>
    </source>
</reference>
<proteinExistence type="predicted"/>
<evidence type="ECO:0000256" key="1">
    <source>
        <dbReference type="SAM" id="MobiDB-lite"/>
    </source>
</evidence>
<protein>
    <submittedName>
        <fullName evidence="3">Uncharacterized protein</fullName>
    </submittedName>
</protein>
<dbReference type="Proteomes" id="UP001310692">
    <property type="component" value="Unassembled WGS sequence"/>
</dbReference>
<evidence type="ECO:0000256" key="2">
    <source>
        <dbReference type="SAM" id="SignalP"/>
    </source>
</evidence>
<sequence>MRNLLVALTAVSMTAPAFAGPGSELAETAGRLRSEAESRAETYTAMPGASIPPIGQDDPFLTDVSEFATASAMLSHRIEASGGPQDLRCIFRGMSGDAQDRIADLETSHSGAELARIYRDYVYLFAQAEEIAPLADDPDVEEADGVPPSCPVESLD</sequence>
<gene>
    <name evidence="3" type="ORF">V0U35_04520</name>
</gene>
<keyword evidence="4" id="KW-1185">Reference proteome</keyword>
<evidence type="ECO:0000313" key="3">
    <source>
        <dbReference type="EMBL" id="MEE2565935.1"/>
    </source>
</evidence>
<organism evidence="3 4">
    <name type="scientific">Hyphobacterium marinum</name>
    <dbReference type="NCBI Taxonomy" id="3116574"/>
    <lineage>
        <taxon>Bacteria</taxon>
        <taxon>Pseudomonadati</taxon>
        <taxon>Pseudomonadota</taxon>
        <taxon>Alphaproteobacteria</taxon>
        <taxon>Maricaulales</taxon>
        <taxon>Maricaulaceae</taxon>
        <taxon>Hyphobacterium</taxon>
    </lineage>
</organism>
<evidence type="ECO:0000313" key="4">
    <source>
        <dbReference type="Proteomes" id="UP001310692"/>
    </source>
</evidence>
<comment type="caution">
    <text evidence="3">The sequence shown here is derived from an EMBL/GenBank/DDBJ whole genome shotgun (WGS) entry which is preliminary data.</text>
</comment>
<name>A0ABU7LY52_9PROT</name>
<keyword evidence="2" id="KW-0732">Signal</keyword>
<feature type="chain" id="PRO_5045648356" evidence="2">
    <location>
        <begin position="20"/>
        <end position="156"/>
    </location>
</feature>
<feature type="signal peptide" evidence="2">
    <location>
        <begin position="1"/>
        <end position="19"/>
    </location>
</feature>
<feature type="region of interest" description="Disordered" evidence="1">
    <location>
        <begin position="135"/>
        <end position="156"/>
    </location>
</feature>
<dbReference type="EMBL" id="JAZDRO010000001">
    <property type="protein sequence ID" value="MEE2565935.1"/>
    <property type="molecule type" value="Genomic_DNA"/>
</dbReference>
<accession>A0ABU7LY52</accession>
<dbReference type="RefSeq" id="WP_330195464.1">
    <property type="nucleotide sequence ID" value="NZ_JAZDRO010000001.1"/>
</dbReference>